<evidence type="ECO:0000313" key="1">
    <source>
        <dbReference type="EMBL" id="KAI4325096.1"/>
    </source>
</evidence>
<dbReference type="EMBL" id="CM042888">
    <property type="protein sequence ID" value="KAI4325096.1"/>
    <property type="molecule type" value="Genomic_DNA"/>
</dbReference>
<name>A0ACB9MQI0_9MYRT</name>
<dbReference type="Proteomes" id="UP001057402">
    <property type="component" value="Chromosome 9"/>
</dbReference>
<reference evidence="2" key="1">
    <citation type="journal article" date="2023" name="Front. Plant Sci.">
        <title>Chromosomal-level genome assembly of Melastoma candidum provides insights into trichome evolution.</title>
        <authorList>
            <person name="Zhong Y."/>
            <person name="Wu W."/>
            <person name="Sun C."/>
            <person name="Zou P."/>
            <person name="Liu Y."/>
            <person name="Dai S."/>
            <person name="Zhou R."/>
        </authorList>
    </citation>
    <scope>NUCLEOTIDE SEQUENCE [LARGE SCALE GENOMIC DNA]</scope>
</reference>
<evidence type="ECO:0000313" key="2">
    <source>
        <dbReference type="Proteomes" id="UP001057402"/>
    </source>
</evidence>
<gene>
    <name evidence="1" type="ORF">MLD38_030522</name>
</gene>
<sequence>MKFWSGVGAGVRLCSDSGPADGEGPGTIVRALLFQQVATSQAFQELYFHPLWKHAYCLHEVCFGRRILHTVFSLTTGNADESPTLSKNLSRGLPWASECPGANAQSKVTRKTAVPVTFDTILSPRMVGIGLTLMGLGLGARTNC</sequence>
<proteinExistence type="predicted"/>
<comment type="caution">
    <text evidence="1">The sequence shown here is derived from an EMBL/GenBank/DDBJ whole genome shotgun (WGS) entry which is preliminary data.</text>
</comment>
<organism evidence="1 2">
    <name type="scientific">Melastoma candidum</name>
    <dbReference type="NCBI Taxonomy" id="119954"/>
    <lineage>
        <taxon>Eukaryota</taxon>
        <taxon>Viridiplantae</taxon>
        <taxon>Streptophyta</taxon>
        <taxon>Embryophyta</taxon>
        <taxon>Tracheophyta</taxon>
        <taxon>Spermatophyta</taxon>
        <taxon>Magnoliopsida</taxon>
        <taxon>eudicotyledons</taxon>
        <taxon>Gunneridae</taxon>
        <taxon>Pentapetalae</taxon>
        <taxon>rosids</taxon>
        <taxon>malvids</taxon>
        <taxon>Myrtales</taxon>
        <taxon>Melastomataceae</taxon>
        <taxon>Melastomatoideae</taxon>
        <taxon>Melastomateae</taxon>
        <taxon>Melastoma</taxon>
    </lineage>
</organism>
<accession>A0ACB9MQI0</accession>
<protein>
    <submittedName>
        <fullName evidence="1">Uncharacterized protein</fullName>
    </submittedName>
</protein>
<keyword evidence="2" id="KW-1185">Reference proteome</keyword>